<reference evidence="1 2" key="1">
    <citation type="submission" date="2021-12" db="EMBL/GenBank/DDBJ databases">
        <title>Genome seq of P8.</title>
        <authorList>
            <person name="Seo T."/>
        </authorList>
    </citation>
    <scope>NUCLEOTIDE SEQUENCE [LARGE SCALE GENOMIC DNA]</scope>
    <source>
        <strain evidence="1 2">P8</strain>
    </source>
</reference>
<protein>
    <submittedName>
        <fullName evidence="1">Uncharacterized protein</fullName>
    </submittedName>
</protein>
<name>A0ABS8XPV2_9BURK</name>
<dbReference type="EMBL" id="JAJTWU010000001">
    <property type="protein sequence ID" value="MCE4552942.1"/>
    <property type="molecule type" value="Genomic_DNA"/>
</dbReference>
<keyword evidence="2" id="KW-1185">Reference proteome</keyword>
<gene>
    <name evidence="1" type="ORF">LXT13_00575</name>
</gene>
<comment type="caution">
    <text evidence="1">The sequence shown here is derived from an EMBL/GenBank/DDBJ whole genome shotgun (WGS) entry which is preliminary data.</text>
</comment>
<evidence type="ECO:0000313" key="2">
    <source>
        <dbReference type="Proteomes" id="UP001200741"/>
    </source>
</evidence>
<sequence length="126" mass="14542">MAHIANRSRFRVTVKNKPEATRYFSFNKLAEVEAYMKELRAQHLTPKAAQLDESWLVRVRDQGHKPLEATFSSEAAATQFVDKVTEERRRGLFRDYTAALKVSFADTRTTSARSWTLPSSERHRSP</sequence>
<dbReference type="RefSeq" id="WP_233369655.1">
    <property type="nucleotide sequence ID" value="NZ_JAJTWU010000001.1"/>
</dbReference>
<proteinExistence type="predicted"/>
<organism evidence="1 2">
    <name type="scientific">Pelomonas cellulosilytica</name>
    <dbReference type="NCBI Taxonomy" id="2906762"/>
    <lineage>
        <taxon>Bacteria</taxon>
        <taxon>Pseudomonadati</taxon>
        <taxon>Pseudomonadota</taxon>
        <taxon>Betaproteobacteria</taxon>
        <taxon>Burkholderiales</taxon>
        <taxon>Sphaerotilaceae</taxon>
        <taxon>Roseateles</taxon>
    </lineage>
</organism>
<evidence type="ECO:0000313" key="1">
    <source>
        <dbReference type="EMBL" id="MCE4552942.1"/>
    </source>
</evidence>
<accession>A0ABS8XPV2</accession>
<dbReference type="Proteomes" id="UP001200741">
    <property type="component" value="Unassembled WGS sequence"/>
</dbReference>